<dbReference type="PROSITE" id="PS50835">
    <property type="entry name" value="IG_LIKE"/>
    <property type="match status" value="1"/>
</dbReference>
<dbReference type="InterPro" id="IPR007110">
    <property type="entry name" value="Ig-like_dom"/>
</dbReference>
<dbReference type="Gene3D" id="2.60.40.10">
    <property type="entry name" value="Immunoglobulins"/>
    <property type="match status" value="2"/>
</dbReference>
<dbReference type="PANTHER" id="PTHR46484:SF8">
    <property type="entry name" value="B-CELL RECEPTOR CD22-LIKE-RELATED"/>
    <property type="match status" value="1"/>
</dbReference>
<accession>A0AAW0MTC5</accession>
<sequence>MDLHQDTANIIETNSDGTFTTKITQKVPLTIGHDGRQIRCTAAYRLNNGVIKRTANTIKFNVTYGPKNTSIIVSPSGSLSAGQSVTLSCSSRAKPPVQHFTWFRHSSQGPVNVTEGQTYTFNFSQAAHGQYYCEAKNKDGKQASQVMDVGPGGVRAASTWSKSTAIAGGIIGILLLLIVIFAIWRFKLKRKSSQQTRSLTNSVMPVDRNKCDDVHYGQIDFSKLPQESKGQTRRDKNQETVYSAVKVSNTANDVSIYTPVKN</sequence>
<dbReference type="Proteomes" id="UP001460270">
    <property type="component" value="Unassembled WGS sequence"/>
</dbReference>
<keyword evidence="1" id="KW-0812">Transmembrane</keyword>
<keyword evidence="4" id="KW-1185">Reference proteome</keyword>
<comment type="caution">
    <text evidence="3">The sequence shown here is derived from an EMBL/GenBank/DDBJ whole genome shotgun (WGS) entry which is preliminary data.</text>
</comment>
<dbReference type="InterPro" id="IPR013783">
    <property type="entry name" value="Ig-like_fold"/>
</dbReference>
<proteinExistence type="predicted"/>
<evidence type="ECO:0000313" key="3">
    <source>
        <dbReference type="EMBL" id="KAK7881603.1"/>
    </source>
</evidence>
<dbReference type="EMBL" id="JBBPFD010000022">
    <property type="protein sequence ID" value="KAK7881603.1"/>
    <property type="molecule type" value="Genomic_DNA"/>
</dbReference>
<keyword evidence="1" id="KW-1133">Transmembrane helix</keyword>
<evidence type="ECO:0000259" key="2">
    <source>
        <dbReference type="PROSITE" id="PS50835"/>
    </source>
</evidence>
<keyword evidence="1" id="KW-0472">Membrane</keyword>
<organism evidence="3 4">
    <name type="scientific">Mugilogobius chulae</name>
    <name type="common">yellowstripe goby</name>
    <dbReference type="NCBI Taxonomy" id="88201"/>
    <lineage>
        <taxon>Eukaryota</taxon>
        <taxon>Metazoa</taxon>
        <taxon>Chordata</taxon>
        <taxon>Craniata</taxon>
        <taxon>Vertebrata</taxon>
        <taxon>Euteleostomi</taxon>
        <taxon>Actinopterygii</taxon>
        <taxon>Neopterygii</taxon>
        <taxon>Teleostei</taxon>
        <taxon>Neoteleostei</taxon>
        <taxon>Acanthomorphata</taxon>
        <taxon>Gobiaria</taxon>
        <taxon>Gobiiformes</taxon>
        <taxon>Gobioidei</taxon>
        <taxon>Gobiidae</taxon>
        <taxon>Gobionellinae</taxon>
        <taxon>Mugilogobius</taxon>
    </lineage>
</organism>
<dbReference type="SUPFAM" id="SSF48726">
    <property type="entry name" value="Immunoglobulin"/>
    <property type="match status" value="1"/>
</dbReference>
<feature type="domain" description="Ig-like" evidence="2">
    <location>
        <begin position="66"/>
        <end position="144"/>
    </location>
</feature>
<feature type="transmembrane region" description="Helical" evidence="1">
    <location>
        <begin position="165"/>
        <end position="184"/>
    </location>
</feature>
<name>A0AAW0MTC5_9GOBI</name>
<reference evidence="4" key="1">
    <citation type="submission" date="2024-04" db="EMBL/GenBank/DDBJ databases">
        <title>Salinicola lusitanus LLJ914,a marine bacterium isolated from the Okinawa Trough.</title>
        <authorList>
            <person name="Li J."/>
        </authorList>
    </citation>
    <scope>NUCLEOTIDE SEQUENCE [LARGE SCALE GENOMIC DNA]</scope>
</reference>
<protein>
    <recommendedName>
        <fullName evidence="2">Ig-like domain-containing protein</fullName>
    </recommendedName>
</protein>
<dbReference type="Pfam" id="PF13927">
    <property type="entry name" value="Ig_3"/>
    <property type="match status" value="1"/>
</dbReference>
<dbReference type="PANTHER" id="PTHR46484">
    <property type="entry name" value="SI:CH211-171H4.5-RELATED"/>
    <property type="match status" value="1"/>
</dbReference>
<evidence type="ECO:0000256" key="1">
    <source>
        <dbReference type="SAM" id="Phobius"/>
    </source>
</evidence>
<gene>
    <name evidence="3" type="ORF">WMY93_030012</name>
</gene>
<evidence type="ECO:0000313" key="4">
    <source>
        <dbReference type="Proteomes" id="UP001460270"/>
    </source>
</evidence>
<dbReference type="AlphaFoldDB" id="A0AAW0MTC5"/>
<dbReference type="InterPro" id="IPR036179">
    <property type="entry name" value="Ig-like_dom_sf"/>
</dbReference>